<proteinExistence type="predicted"/>
<reference evidence="2" key="1">
    <citation type="journal article" date="2019" name="Int. J. Syst. Evol. Microbiol.">
        <title>The Global Catalogue of Microorganisms (GCM) 10K type strain sequencing project: providing services to taxonomists for standard genome sequencing and annotation.</title>
        <authorList>
            <consortium name="The Broad Institute Genomics Platform"/>
            <consortium name="The Broad Institute Genome Sequencing Center for Infectious Disease"/>
            <person name="Wu L."/>
            <person name="Ma J."/>
        </authorList>
    </citation>
    <scope>NUCLEOTIDE SEQUENCE [LARGE SCALE GENOMIC DNA]</scope>
    <source>
        <strain evidence="2">CGMCC 4.7329</strain>
    </source>
</reference>
<protein>
    <submittedName>
        <fullName evidence="1">Uncharacterized protein</fullName>
    </submittedName>
</protein>
<name>A0ABQ2L3F6_9NOCA</name>
<organism evidence="1 2">
    <name type="scientific">Nocardia rhizosphaerihabitans</name>
    <dbReference type="NCBI Taxonomy" id="1691570"/>
    <lineage>
        <taxon>Bacteria</taxon>
        <taxon>Bacillati</taxon>
        <taxon>Actinomycetota</taxon>
        <taxon>Actinomycetes</taxon>
        <taxon>Mycobacteriales</taxon>
        <taxon>Nocardiaceae</taxon>
        <taxon>Nocardia</taxon>
    </lineage>
</organism>
<sequence>MYYLVRRIGIGDLMAHQVTLHRSEGQLLVVPSQTPESFRAIITFGAAARHGRRDARLPEYQRVGYHRQDFATNSGRHHVEE</sequence>
<gene>
    <name evidence="1" type="ORF">GCM10011610_70860</name>
</gene>
<keyword evidence="2" id="KW-1185">Reference proteome</keyword>
<comment type="caution">
    <text evidence="1">The sequence shown here is derived from an EMBL/GenBank/DDBJ whole genome shotgun (WGS) entry which is preliminary data.</text>
</comment>
<dbReference type="Proteomes" id="UP000658127">
    <property type="component" value="Unassembled WGS sequence"/>
</dbReference>
<evidence type="ECO:0000313" key="2">
    <source>
        <dbReference type="Proteomes" id="UP000658127"/>
    </source>
</evidence>
<evidence type="ECO:0000313" key="1">
    <source>
        <dbReference type="EMBL" id="GGO01218.1"/>
    </source>
</evidence>
<dbReference type="EMBL" id="BMNE01000019">
    <property type="protein sequence ID" value="GGO01218.1"/>
    <property type="molecule type" value="Genomic_DNA"/>
</dbReference>
<accession>A0ABQ2L3F6</accession>